<dbReference type="SUPFAM" id="SSF51197">
    <property type="entry name" value="Clavaminate synthase-like"/>
    <property type="match status" value="1"/>
</dbReference>
<organism evidence="1">
    <name type="scientific">marine metagenome</name>
    <dbReference type="NCBI Taxonomy" id="408172"/>
    <lineage>
        <taxon>unclassified sequences</taxon>
        <taxon>metagenomes</taxon>
        <taxon>ecological metagenomes</taxon>
    </lineage>
</organism>
<proteinExistence type="predicted"/>
<gene>
    <name evidence="1" type="ORF">METZ01_LOCUS325874</name>
</gene>
<feature type="non-terminal residue" evidence="1">
    <location>
        <position position="1"/>
    </location>
</feature>
<evidence type="ECO:0000313" key="1">
    <source>
        <dbReference type="EMBL" id="SVC73020.1"/>
    </source>
</evidence>
<reference evidence="1" key="1">
    <citation type="submission" date="2018-05" db="EMBL/GenBank/DDBJ databases">
        <authorList>
            <person name="Lanie J.A."/>
            <person name="Ng W.-L."/>
            <person name="Kazmierczak K.M."/>
            <person name="Andrzejewski T.M."/>
            <person name="Davidsen T.M."/>
            <person name="Wayne K.J."/>
            <person name="Tettelin H."/>
            <person name="Glass J.I."/>
            <person name="Rusch D."/>
            <person name="Podicherti R."/>
            <person name="Tsui H.-C.T."/>
            <person name="Winkler M.E."/>
        </authorList>
    </citation>
    <scope>NUCLEOTIDE SEQUENCE</scope>
</reference>
<sequence>YSIPFFIDLDFDAEVSVVPTCQSESNPARYLAYSCGEHKYGRFVDSYVHLQTL</sequence>
<accession>A0A382PJR6</accession>
<protein>
    <submittedName>
        <fullName evidence="1">Uncharacterized protein</fullName>
    </submittedName>
</protein>
<dbReference type="Gene3D" id="2.60.120.330">
    <property type="entry name" value="B-lactam Antibiotic, Isopenicillin N Synthase, Chain"/>
    <property type="match status" value="1"/>
</dbReference>
<dbReference type="EMBL" id="UINC01107554">
    <property type="protein sequence ID" value="SVC73020.1"/>
    <property type="molecule type" value="Genomic_DNA"/>
</dbReference>
<dbReference type="AlphaFoldDB" id="A0A382PJR6"/>
<dbReference type="InterPro" id="IPR027443">
    <property type="entry name" value="IPNS-like_sf"/>
</dbReference>
<name>A0A382PJR6_9ZZZZ</name>